<dbReference type="AlphaFoldDB" id="A0A2J6RX86"/>
<reference evidence="2 3" key="1">
    <citation type="submission" date="2016-04" db="EMBL/GenBank/DDBJ databases">
        <title>A degradative enzymes factory behind the ericoid mycorrhizal symbiosis.</title>
        <authorList>
            <consortium name="DOE Joint Genome Institute"/>
            <person name="Martino E."/>
            <person name="Morin E."/>
            <person name="Grelet G."/>
            <person name="Kuo A."/>
            <person name="Kohler A."/>
            <person name="Daghino S."/>
            <person name="Barry K."/>
            <person name="Choi C."/>
            <person name="Cichocki N."/>
            <person name="Clum A."/>
            <person name="Copeland A."/>
            <person name="Hainaut M."/>
            <person name="Haridas S."/>
            <person name="Labutti K."/>
            <person name="Lindquist E."/>
            <person name="Lipzen A."/>
            <person name="Khouja H.-R."/>
            <person name="Murat C."/>
            <person name="Ohm R."/>
            <person name="Olson A."/>
            <person name="Spatafora J."/>
            <person name="Veneault-Fourrey C."/>
            <person name="Henrissat B."/>
            <person name="Grigoriev I."/>
            <person name="Martin F."/>
            <person name="Perotto S."/>
        </authorList>
    </citation>
    <scope>NUCLEOTIDE SEQUENCE [LARGE SCALE GENOMIC DNA]</scope>
    <source>
        <strain evidence="2 3">F</strain>
    </source>
</reference>
<protein>
    <submittedName>
        <fullName evidence="2">Uncharacterized protein</fullName>
    </submittedName>
</protein>
<keyword evidence="1" id="KW-0472">Membrane</keyword>
<dbReference type="Proteomes" id="UP000235786">
    <property type="component" value="Unassembled WGS sequence"/>
</dbReference>
<dbReference type="EMBL" id="KZ613942">
    <property type="protein sequence ID" value="PMD43131.1"/>
    <property type="molecule type" value="Genomic_DNA"/>
</dbReference>
<keyword evidence="3" id="KW-1185">Reference proteome</keyword>
<feature type="transmembrane region" description="Helical" evidence="1">
    <location>
        <begin position="36"/>
        <end position="56"/>
    </location>
</feature>
<feature type="transmembrane region" description="Helical" evidence="1">
    <location>
        <begin position="533"/>
        <end position="553"/>
    </location>
</feature>
<keyword evidence="1" id="KW-0812">Transmembrane</keyword>
<evidence type="ECO:0000313" key="2">
    <source>
        <dbReference type="EMBL" id="PMD43131.1"/>
    </source>
</evidence>
<keyword evidence="1" id="KW-1133">Transmembrane helix</keyword>
<feature type="transmembrane region" description="Helical" evidence="1">
    <location>
        <begin position="147"/>
        <end position="164"/>
    </location>
</feature>
<evidence type="ECO:0000256" key="1">
    <source>
        <dbReference type="SAM" id="Phobius"/>
    </source>
</evidence>
<dbReference type="OrthoDB" id="5378430at2759"/>
<evidence type="ECO:0000313" key="3">
    <source>
        <dbReference type="Proteomes" id="UP000235786"/>
    </source>
</evidence>
<organism evidence="2 3">
    <name type="scientific">Hyaloscypha variabilis (strain UAMH 11265 / GT02V1 / F)</name>
    <name type="common">Meliniomyces variabilis</name>
    <dbReference type="NCBI Taxonomy" id="1149755"/>
    <lineage>
        <taxon>Eukaryota</taxon>
        <taxon>Fungi</taxon>
        <taxon>Dikarya</taxon>
        <taxon>Ascomycota</taxon>
        <taxon>Pezizomycotina</taxon>
        <taxon>Leotiomycetes</taxon>
        <taxon>Helotiales</taxon>
        <taxon>Hyaloscyphaceae</taxon>
        <taxon>Hyaloscypha</taxon>
        <taxon>Hyaloscypha variabilis</taxon>
    </lineage>
</organism>
<sequence length="620" mass="69103">MKELNPSVEEASVEVGTPAISVTKNVYHRIKRFCTIWWLPLLVHFGLSLLLAALIAKKLDGYKALAYSWQGHHQPGGLYVLRVSDITTLLSAATTVINFFGNMWMGIIAWRCIFILLQNDGLEIKNVSQILSGFPPWPWKWRWPRGLEWPVLIVLLLIFPQAYIEPLFSGSVNWNFAIQFGPSYQINSGAPTASSSLWYWYLTQVTDRLKATRQAEGLASISWTGNDAQTVVGGTEGIFGGISCRHVMSSIVTPNSTVENAAVPCIEIHNITWPNEKVPNDIYSYTGEYNNNLSIVGEIPFTYEHGGVAVLYSREQPLWNTPSMTTLNSTAAYASFPEATIYSGNMTVIVLLIRQEANGCNPVAGSSLGNNNPFGNTGYINEQFGDNVFSSWDNSQEDCFVYGTVYFTAGVVRALSSTFVSSQVVEYYPTVDFDDEEAVSSAIDNVANIIEPSIWTREALWLMPDVMTSLAVMNSSLLPTWMNLNNYTATLIRQSYFASWDMLHLAYEQNDASMLTVFPAEDRLQASVSFPRLFAWLGITLLVPITGFIFAYLQHQYSKRDMISDEVEILLTDASNVVSKCLEVSATSSIVDEVEKKGRIVMKQTQEGSAQFQLALKSEE</sequence>
<gene>
    <name evidence="2" type="ORF">L207DRAFT_526334</name>
</gene>
<name>A0A2J6RX86_HYAVF</name>
<dbReference type="STRING" id="1149755.A0A2J6RX86"/>
<accession>A0A2J6RX86</accession>
<feature type="transmembrane region" description="Helical" evidence="1">
    <location>
        <begin position="76"/>
        <end position="101"/>
    </location>
</feature>
<proteinExistence type="predicted"/>